<gene>
    <name evidence="1" type="ORF">DYBT9623_04828</name>
</gene>
<organism evidence="1 2">
    <name type="scientific">Dyadobacter linearis</name>
    <dbReference type="NCBI Taxonomy" id="2823330"/>
    <lineage>
        <taxon>Bacteria</taxon>
        <taxon>Pseudomonadati</taxon>
        <taxon>Bacteroidota</taxon>
        <taxon>Cytophagia</taxon>
        <taxon>Cytophagales</taxon>
        <taxon>Spirosomataceae</taxon>
        <taxon>Dyadobacter</taxon>
    </lineage>
</organism>
<accession>A0ABN7RDE6</accession>
<evidence type="ECO:0000313" key="2">
    <source>
        <dbReference type="Proteomes" id="UP000679725"/>
    </source>
</evidence>
<sequence length="164" mass="18788">MHSISLKHTTIFDRFLHLCSHAPAIGNALPSLAINKLNAVYQGFLNDLDKEQRAIHDFTHEDALLEKKRYEKALKLLAPIETAGKPVQPKVKALHSTILQVIKKLRENAFLMNLVINQELEPEDTLVDLLEDYYDGLLIKQIQGEEFVPWEQVKTKLDARHDLT</sequence>
<dbReference type="EMBL" id="CAJRAU010000009">
    <property type="protein sequence ID" value="CAG5073615.1"/>
    <property type="molecule type" value="Genomic_DNA"/>
</dbReference>
<evidence type="ECO:0000313" key="1">
    <source>
        <dbReference type="EMBL" id="CAG5073615.1"/>
    </source>
</evidence>
<name>A0ABN7RDE6_9BACT</name>
<keyword evidence="2" id="KW-1185">Reference proteome</keyword>
<dbReference type="RefSeq" id="WP_215236090.1">
    <property type="nucleotide sequence ID" value="NZ_CAJRAU010000009.1"/>
</dbReference>
<comment type="caution">
    <text evidence="1">The sequence shown here is derived from an EMBL/GenBank/DDBJ whole genome shotgun (WGS) entry which is preliminary data.</text>
</comment>
<protein>
    <submittedName>
        <fullName evidence="1">Uncharacterized protein</fullName>
    </submittedName>
</protein>
<dbReference type="Proteomes" id="UP000679725">
    <property type="component" value="Unassembled WGS sequence"/>
</dbReference>
<reference evidence="1 2" key="1">
    <citation type="submission" date="2021-04" db="EMBL/GenBank/DDBJ databases">
        <authorList>
            <person name="Rodrigo-Torres L."/>
            <person name="Arahal R. D."/>
            <person name="Lucena T."/>
        </authorList>
    </citation>
    <scope>NUCLEOTIDE SEQUENCE [LARGE SCALE GENOMIC DNA]</scope>
    <source>
        <strain evidence="1 2">CECT 9623</strain>
    </source>
</reference>
<proteinExistence type="predicted"/>